<keyword evidence="1" id="KW-0472">Membrane</keyword>
<evidence type="ECO:0000313" key="2">
    <source>
        <dbReference type="EMBL" id="MFC3764951.1"/>
    </source>
</evidence>
<proteinExistence type="predicted"/>
<organism evidence="2 3">
    <name type="scientific">Tenggerimyces flavus</name>
    <dbReference type="NCBI Taxonomy" id="1708749"/>
    <lineage>
        <taxon>Bacteria</taxon>
        <taxon>Bacillati</taxon>
        <taxon>Actinomycetota</taxon>
        <taxon>Actinomycetes</taxon>
        <taxon>Propionibacteriales</taxon>
        <taxon>Nocardioidaceae</taxon>
        <taxon>Tenggerimyces</taxon>
    </lineage>
</organism>
<keyword evidence="3" id="KW-1185">Reference proteome</keyword>
<feature type="transmembrane region" description="Helical" evidence="1">
    <location>
        <begin position="136"/>
        <end position="154"/>
    </location>
</feature>
<dbReference type="RefSeq" id="WP_205119328.1">
    <property type="nucleotide sequence ID" value="NZ_JAFBCM010000001.1"/>
</dbReference>
<comment type="caution">
    <text evidence="2">The sequence shown here is derived from an EMBL/GenBank/DDBJ whole genome shotgun (WGS) entry which is preliminary data.</text>
</comment>
<dbReference type="Proteomes" id="UP001595699">
    <property type="component" value="Unassembled WGS sequence"/>
</dbReference>
<accession>A0ABV7YHX9</accession>
<feature type="transmembrane region" description="Helical" evidence="1">
    <location>
        <begin position="66"/>
        <end position="87"/>
    </location>
</feature>
<evidence type="ECO:0008006" key="4">
    <source>
        <dbReference type="Google" id="ProtNLM"/>
    </source>
</evidence>
<protein>
    <recommendedName>
        <fullName evidence="4">Integral membrane protein</fullName>
    </recommendedName>
</protein>
<evidence type="ECO:0000256" key="1">
    <source>
        <dbReference type="SAM" id="Phobius"/>
    </source>
</evidence>
<gene>
    <name evidence="2" type="ORF">ACFOUW_29215</name>
</gene>
<evidence type="ECO:0000313" key="3">
    <source>
        <dbReference type="Proteomes" id="UP001595699"/>
    </source>
</evidence>
<keyword evidence="1" id="KW-0812">Transmembrane</keyword>
<name>A0ABV7YHX9_9ACTN</name>
<dbReference type="EMBL" id="JBHRZH010000036">
    <property type="protein sequence ID" value="MFC3764951.1"/>
    <property type="molecule type" value="Genomic_DNA"/>
</dbReference>
<feature type="transmembrane region" description="Helical" evidence="1">
    <location>
        <begin position="6"/>
        <end position="24"/>
    </location>
</feature>
<feature type="transmembrane region" description="Helical" evidence="1">
    <location>
        <begin position="99"/>
        <end position="120"/>
    </location>
</feature>
<feature type="transmembrane region" description="Helical" evidence="1">
    <location>
        <begin position="40"/>
        <end position="60"/>
    </location>
</feature>
<keyword evidence="1" id="KW-1133">Transmembrane helix</keyword>
<sequence length="170" mass="18408">MDVSAFYGIVSGLSFTLLGLWFVVADRHKDWFLVPVRRRMAYVVALHFMLPGTMSVLSLVAPEIPAVWRIVFALCGVAGVTGVVLIAQALRDEYGRIRLAGITMAVALPIYIFVIVFALAPQASGFTGLQPRQVEAILIAGIILLGLHAAWFLTTEPAPAAERKEATTEA</sequence>
<reference evidence="3" key="1">
    <citation type="journal article" date="2019" name="Int. J. Syst. Evol. Microbiol.">
        <title>The Global Catalogue of Microorganisms (GCM) 10K type strain sequencing project: providing services to taxonomists for standard genome sequencing and annotation.</title>
        <authorList>
            <consortium name="The Broad Institute Genomics Platform"/>
            <consortium name="The Broad Institute Genome Sequencing Center for Infectious Disease"/>
            <person name="Wu L."/>
            <person name="Ma J."/>
        </authorList>
    </citation>
    <scope>NUCLEOTIDE SEQUENCE [LARGE SCALE GENOMIC DNA]</scope>
    <source>
        <strain evidence="3">CGMCC 4.7241</strain>
    </source>
</reference>